<dbReference type="RefSeq" id="WP_012390262.1">
    <property type="nucleotide sequence ID" value="NC_010602.1"/>
</dbReference>
<dbReference type="Pfam" id="PF08818">
    <property type="entry name" value="DUF1801"/>
    <property type="match status" value="1"/>
</dbReference>
<evidence type="ECO:0000259" key="1">
    <source>
        <dbReference type="Pfam" id="PF08818"/>
    </source>
</evidence>
<dbReference type="AlphaFoldDB" id="B0SRB4"/>
<dbReference type="KEGG" id="lbi:LEPBI_I3342"/>
<dbReference type="OrthoDB" id="115213at2"/>
<proteinExistence type="predicted"/>
<protein>
    <recommendedName>
        <fullName evidence="1">YdhG-like domain-containing protein</fullName>
    </recommendedName>
</protein>
<gene>
    <name evidence="2" type="ordered locus">LEPBI_I3342</name>
</gene>
<evidence type="ECO:0000313" key="3">
    <source>
        <dbReference type="Proteomes" id="UP000001847"/>
    </source>
</evidence>
<dbReference type="BioCyc" id="LBIF456481:LEPBI_RS16375-MONOMER"/>
<keyword evidence="3" id="KW-1185">Reference proteome</keyword>
<sequence>MNSQKKVSIDEYIQSFPKEVQTILSKVRKTIQKEAPNATEAIRYAIPTFIQNGNLVHFAAFKKHLGFYSLPSGNLKFQKEIKNYKHGKGSIQFQYDEPIPYDLIRKIVQFRIKENELNVKKKRK</sequence>
<dbReference type="HOGENOM" id="CLU_128703_1_0_12"/>
<accession>B0SRB4</accession>
<dbReference type="Gene3D" id="3.90.1150.200">
    <property type="match status" value="1"/>
</dbReference>
<dbReference type="Proteomes" id="UP000001847">
    <property type="component" value="Chromosome I"/>
</dbReference>
<name>B0SRB4_LEPBP</name>
<evidence type="ECO:0000313" key="2">
    <source>
        <dbReference type="EMBL" id="ABZ99406.1"/>
    </source>
</evidence>
<dbReference type="SUPFAM" id="SSF159888">
    <property type="entry name" value="YdhG-like"/>
    <property type="match status" value="1"/>
</dbReference>
<reference evidence="2 3" key="1">
    <citation type="journal article" date="2008" name="PLoS ONE">
        <title>Genome sequence of the saprophyte Leptospira biflexa provides insights into the evolution of Leptospira and the pathogenesis of leptospirosis.</title>
        <authorList>
            <person name="Picardeau M."/>
            <person name="Bulach D.M."/>
            <person name="Bouchier C."/>
            <person name="Zuerner R.L."/>
            <person name="Zidane N."/>
            <person name="Wilson P.J."/>
            <person name="Creno S."/>
            <person name="Kuczek E.S."/>
            <person name="Bommezzadri S."/>
            <person name="Davis J.C."/>
            <person name="McGrath A."/>
            <person name="Johnson M.J."/>
            <person name="Boursaux-Eude C."/>
            <person name="Seemann T."/>
            <person name="Rouy Z."/>
            <person name="Coppel R.L."/>
            <person name="Rood J.I."/>
            <person name="Lajus A."/>
            <person name="Davies J.K."/>
            <person name="Medigue C."/>
            <person name="Adler B."/>
        </authorList>
    </citation>
    <scope>NUCLEOTIDE SEQUENCE [LARGE SCALE GENOMIC DNA]</scope>
    <source>
        <strain evidence="3">Patoc 1 / ATCC 23582 / Paris</strain>
    </source>
</reference>
<dbReference type="STRING" id="456481.LEPBI_I3342"/>
<organism evidence="2 3">
    <name type="scientific">Leptospira biflexa serovar Patoc (strain Patoc 1 / ATCC 23582 / Paris)</name>
    <dbReference type="NCBI Taxonomy" id="456481"/>
    <lineage>
        <taxon>Bacteria</taxon>
        <taxon>Pseudomonadati</taxon>
        <taxon>Spirochaetota</taxon>
        <taxon>Spirochaetia</taxon>
        <taxon>Leptospirales</taxon>
        <taxon>Leptospiraceae</taxon>
        <taxon>Leptospira</taxon>
    </lineage>
</organism>
<dbReference type="InterPro" id="IPR014922">
    <property type="entry name" value="YdhG-like"/>
</dbReference>
<dbReference type="EMBL" id="CP000786">
    <property type="protein sequence ID" value="ABZ99406.1"/>
    <property type="molecule type" value="Genomic_DNA"/>
</dbReference>
<feature type="domain" description="YdhG-like" evidence="1">
    <location>
        <begin position="21"/>
        <end position="112"/>
    </location>
</feature>